<protein>
    <submittedName>
        <fullName evidence="3">Phosphatase PAP2 family protein</fullName>
    </submittedName>
</protein>
<evidence type="ECO:0000313" key="3">
    <source>
        <dbReference type="EMBL" id="QDG51890.1"/>
    </source>
</evidence>
<dbReference type="SUPFAM" id="SSF48317">
    <property type="entry name" value="Acid phosphatase/Vanadium-dependent haloperoxidase"/>
    <property type="match status" value="1"/>
</dbReference>
<dbReference type="InterPro" id="IPR000326">
    <property type="entry name" value="PAP2/HPO"/>
</dbReference>
<reference evidence="3 4" key="1">
    <citation type="submission" date="2019-06" db="EMBL/GenBank/DDBJ databases">
        <title>Persicimonas caeni gen. nov., sp. nov., a predatory bacterium isolated from solar saltern.</title>
        <authorList>
            <person name="Wang S."/>
        </authorList>
    </citation>
    <scope>NUCLEOTIDE SEQUENCE [LARGE SCALE GENOMIC DNA]</scope>
    <source>
        <strain evidence="3 4">YN101</strain>
    </source>
</reference>
<dbReference type="OrthoDB" id="9801622at2"/>
<feature type="region of interest" description="Disordered" evidence="1">
    <location>
        <begin position="32"/>
        <end position="67"/>
    </location>
</feature>
<sequence>MPPQETAVRPSLLAIALAVLTVVTPVVTFAQEGDSSADPSAQARPLDEPADGETGATPDSNASTSTEVRWNDNWEKVRWWQYPTAVGLNAFGFTARFALDDPEPNWEGTISIDQEILDAIAVRDDPWRSNLIEVSDIGFFGSMAYRAFDSVIVPGYLHDNWEVAWQLAWIDLQAFGTVAAVLWGTQLYVGRVRPTSANCDDPERRGSICDPESSEYARSFIAGHPATAITAAGLTCLHHEHMPLYGGGFADDLACGVMIGNAVVNGFTRVMTEHHYPSDLLFGTVLGLTAGWVLPTALHYGWGDDEDDAAETARLPKGEPDSSTPVFTFSPSVIDDEPALMLLGRF</sequence>
<dbReference type="Proteomes" id="UP000315995">
    <property type="component" value="Chromosome"/>
</dbReference>
<dbReference type="InterPro" id="IPR036938">
    <property type="entry name" value="PAP2/HPO_sf"/>
</dbReference>
<gene>
    <name evidence="3" type="ORF">FIV42_14415</name>
</gene>
<feature type="domain" description="Phosphatidic acid phosphatase type 2/haloperoxidase" evidence="2">
    <location>
        <begin position="186"/>
        <end position="298"/>
    </location>
</feature>
<dbReference type="AlphaFoldDB" id="A0A4Y6PUG8"/>
<name>A0A4Y6PUG8_PERCE</name>
<dbReference type="EMBL" id="CP041186">
    <property type="protein sequence ID" value="QDG51890.1"/>
    <property type="molecule type" value="Genomic_DNA"/>
</dbReference>
<dbReference type="Gene3D" id="1.20.144.10">
    <property type="entry name" value="Phosphatidic acid phosphatase type 2/haloperoxidase"/>
    <property type="match status" value="1"/>
</dbReference>
<feature type="compositionally biased region" description="Polar residues" evidence="1">
    <location>
        <begin position="57"/>
        <end position="67"/>
    </location>
</feature>
<accession>A0A4Y6PUG8</accession>
<evidence type="ECO:0000313" key="4">
    <source>
        <dbReference type="Proteomes" id="UP000315995"/>
    </source>
</evidence>
<dbReference type="Pfam" id="PF01569">
    <property type="entry name" value="PAP2"/>
    <property type="match status" value="1"/>
</dbReference>
<proteinExistence type="predicted"/>
<dbReference type="CDD" id="cd01610">
    <property type="entry name" value="PAP2_like"/>
    <property type="match status" value="1"/>
</dbReference>
<accession>A0A5B8Y699</accession>
<keyword evidence="4" id="KW-1185">Reference proteome</keyword>
<evidence type="ECO:0000259" key="2">
    <source>
        <dbReference type="Pfam" id="PF01569"/>
    </source>
</evidence>
<evidence type="ECO:0000256" key="1">
    <source>
        <dbReference type="SAM" id="MobiDB-lite"/>
    </source>
</evidence>
<organism evidence="3 4">
    <name type="scientific">Persicimonas caeni</name>
    <dbReference type="NCBI Taxonomy" id="2292766"/>
    <lineage>
        <taxon>Bacteria</taxon>
        <taxon>Deltaproteobacteria</taxon>
        <taxon>Bradymonadales</taxon>
        <taxon>Bradymonadaceae</taxon>
        <taxon>Persicimonas</taxon>
    </lineage>
</organism>